<dbReference type="OMA" id="VKQMDRN"/>
<evidence type="ECO:0000256" key="1">
    <source>
        <dbReference type="ARBA" id="ARBA00004193"/>
    </source>
</evidence>
<dbReference type="SMART" id="SM00220">
    <property type="entry name" value="S_TKc"/>
    <property type="match status" value="1"/>
</dbReference>
<keyword evidence="8 10" id="KW-0067">ATP-binding</keyword>
<dbReference type="AlphaFoldDB" id="A0A0K9Q0P9"/>
<reference evidence="14" key="1">
    <citation type="journal article" date="2016" name="Nature">
        <title>The genome of the seagrass Zostera marina reveals angiosperm adaptation to the sea.</title>
        <authorList>
            <person name="Olsen J.L."/>
            <person name="Rouze P."/>
            <person name="Verhelst B."/>
            <person name="Lin Y.-C."/>
            <person name="Bayer T."/>
            <person name="Collen J."/>
            <person name="Dattolo E."/>
            <person name="De Paoli E."/>
            <person name="Dittami S."/>
            <person name="Maumus F."/>
            <person name="Michel G."/>
            <person name="Kersting A."/>
            <person name="Lauritano C."/>
            <person name="Lohaus R."/>
            <person name="Toepel M."/>
            <person name="Tonon T."/>
            <person name="Vanneste K."/>
            <person name="Amirebrahimi M."/>
            <person name="Brakel J."/>
            <person name="Bostroem C."/>
            <person name="Chovatia M."/>
            <person name="Grimwood J."/>
            <person name="Jenkins J.W."/>
            <person name="Jueterbock A."/>
            <person name="Mraz A."/>
            <person name="Stam W.T."/>
            <person name="Tice H."/>
            <person name="Bornberg-Bauer E."/>
            <person name="Green P.J."/>
            <person name="Pearson G.A."/>
            <person name="Procaccini G."/>
            <person name="Duarte C.M."/>
            <person name="Schmutz J."/>
            <person name="Reusch T.B.H."/>
            <person name="Van de Peer Y."/>
        </authorList>
    </citation>
    <scope>NUCLEOTIDE SEQUENCE [LARGE SCALE GENOMIC DNA]</scope>
    <source>
        <strain evidence="14">cv. Finnish</strain>
    </source>
</reference>
<dbReference type="GO" id="GO:0005886">
    <property type="term" value="C:plasma membrane"/>
    <property type="evidence" value="ECO:0007669"/>
    <property type="project" value="UniProtKB-SubCell"/>
</dbReference>
<dbReference type="PROSITE" id="PS00108">
    <property type="entry name" value="PROTEIN_KINASE_ST"/>
    <property type="match status" value="1"/>
</dbReference>
<dbReference type="InterPro" id="IPR017441">
    <property type="entry name" value="Protein_kinase_ATP_BS"/>
</dbReference>
<evidence type="ECO:0000256" key="5">
    <source>
        <dbReference type="ARBA" id="ARBA00022679"/>
    </source>
</evidence>
<dbReference type="Proteomes" id="UP000036987">
    <property type="component" value="Unassembled WGS sequence"/>
</dbReference>
<keyword evidence="5" id="KW-0808">Transferase</keyword>
<evidence type="ECO:0000256" key="2">
    <source>
        <dbReference type="ARBA" id="ARBA00008684"/>
    </source>
</evidence>
<keyword evidence="3" id="KW-1003">Cell membrane</keyword>
<evidence type="ECO:0000313" key="14">
    <source>
        <dbReference type="Proteomes" id="UP000036987"/>
    </source>
</evidence>
<keyword evidence="9" id="KW-0472">Membrane</keyword>
<gene>
    <name evidence="13" type="ORF">ZOSMA_121G00320</name>
</gene>
<dbReference type="GO" id="GO:0010183">
    <property type="term" value="P:pollen tube guidance"/>
    <property type="evidence" value="ECO:0007669"/>
    <property type="project" value="UniProtKB-ARBA"/>
</dbReference>
<dbReference type="InterPro" id="IPR008271">
    <property type="entry name" value="Ser/Thr_kinase_AS"/>
</dbReference>
<evidence type="ECO:0000259" key="12">
    <source>
        <dbReference type="PROSITE" id="PS50011"/>
    </source>
</evidence>
<feature type="domain" description="Protein kinase" evidence="12">
    <location>
        <begin position="51"/>
        <end position="330"/>
    </location>
</feature>
<dbReference type="Gene3D" id="3.30.200.20">
    <property type="entry name" value="Phosphorylase Kinase, domain 1"/>
    <property type="match status" value="1"/>
</dbReference>
<dbReference type="GO" id="GO:0004674">
    <property type="term" value="F:protein serine/threonine kinase activity"/>
    <property type="evidence" value="ECO:0007669"/>
    <property type="project" value="UniProtKB-KW"/>
</dbReference>
<dbReference type="PROSITE" id="PS00107">
    <property type="entry name" value="PROTEIN_KINASE_ATP"/>
    <property type="match status" value="1"/>
</dbReference>
<dbReference type="Pfam" id="PF00069">
    <property type="entry name" value="Pkinase"/>
    <property type="match status" value="1"/>
</dbReference>
<evidence type="ECO:0000256" key="7">
    <source>
        <dbReference type="ARBA" id="ARBA00022777"/>
    </source>
</evidence>
<evidence type="ECO:0000256" key="8">
    <source>
        <dbReference type="ARBA" id="ARBA00022840"/>
    </source>
</evidence>
<evidence type="ECO:0000256" key="10">
    <source>
        <dbReference type="PROSITE-ProRule" id="PRU10141"/>
    </source>
</evidence>
<comment type="similarity">
    <text evidence="2">Belongs to the protein kinase superfamily. Ser/Thr protein kinase family.</text>
</comment>
<sequence length="334" mass="37460">MSCFSCFATSKKIINGVHPTTSPEEVNDTGNRNIKARNFTYRELASCTRNFHPNCLLGEGGFGRVYKGFLEPSSQNIAVKQLDRTGFQGNKEFLVEVLMLSLLDHPNLVDLIGYCSDGQQRLLVYEFMSNGSLDNHLFDLDPEDSHMNWKTRMKIGVGAAKGMEYLHNTANPPVIYRDMKSSNILLDEDYNPKLSDFGLAKLGPLGGDVHVSTRVMGTYGYCAPEYIKTGHLTAKSDVYSFGIFLLELITGRRAIDTSKLKKDQILVDWVQPMLKDKRRYKELLDPVLQEDDHPKTNELNQGIAIAALCVSEEPMVRPIMTEVVRALSSISIDL</sequence>
<dbReference type="InterPro" id="IPR011009">
    <property type="entry name" value="Kinase-like_dom_sf"/>
</dbReference>
<organism evidence="13 14">
    <name type="scientific">Zostera marina</name>
    <name type="common">Eelgrass</name>
    <dbReference type="NCBI Taxonomy" id="29655"/>
    <lineage>
        <taxon>Eukaryota</taxon>
        <taxon>Viridiplantae</taxon>
        <taxon>Streptophyta</taxon>
        <taxon>Embryophyta</taxon>
        <taxon>Tracheophyta</taxon>
        <taxon>Spermatophyta</taxon>
        <taxon>Magnoliopsida</taxon>
        <taxon>Liliopsida</taxon>
        <taxon>Zosteraceae</taxon>
        <taxon>Zostera</taxon>
    </lineage>
</organism>
<dbReference type="PROSITE" id="PS50011">
    <property type="entry name" value="PROTEIN_KINASE_DOM"/>
    <property type="match status" value="1"/>
</dbReference>
<dbReference type="InterPro" id="IPR000719">
    <property type="entry name" value="Prot_kinase_dom"/>
</dbReference>
<evidence type="ECO:0000256" key="11">
    <source>
        <dbReference type="RuleBase" id="RU000304"/>
    </source>
</evidence>
<keyword evidence="7 13" id="KW-0418">Kinase</keyword>
<dbReference type="FunFam" id="3.30.200.20:FF:000266">
    <property type="entry name" value="probable serine/threonine-protein kinase RLCKVII"/>
    <property type="match status" value="1"/>
</dbReference>
<dbReference type="GO" id="GO:0090404">
    <property type="term" value="C:pollen tube tip"/>
    <property type="evidence" value="ECO:0007669"/>
    <property type="project" value="UniProtKB-ARBA"/>
</dbReference>
<evidence type="ECO:0000256" key="4">
    <source>
        <dbReference type="ARBA" id="ARBA00022527"/>
    </source>
</evidence>
<evidence type="ECO:0000256" key="9">
    <source>
        <dbReference type="ARBA" id="ARBA00023136"/>
    </source>
</evidence>
<dbReference type="Gene3D" id="1.10.510.10">
    <property type="entry name" value="Transferase(Phosphotransferase) domain 1"/>
    <property type="match status" value="1"/>
</dbReference>
<evidence type="ECO:0000256" key="6">
    <source>
        <dbReference type="ARBA" id="ARBA00022741"/>
    </source>
</evidence>
<dbReference type="PANTHER" id="PTHR47985">
    <property type="entry name" value="OS07G0668900 PROTEIN"/>
    <property type="match status" value="1"/>
</dbReference>
<dbReference type="GO" id="GO:0005524">
    <property type="term" value="F:ATP binding"/>
    <property type="evidence" value="ECO:0007669"/>
    <property type="project" value="UniProtKB-UniRule"/>
</dbReference>
<evidence type="ECO:0000256" key="3">
    <source>
        <dbReference type="ARBA" id="ARBA00022475"/>
    </source>
</evidence>
<evidence type="ECO:0000313" key="13">
    <source>
        <dbReference type="EMBL" id="KMZ74858.1"/>
    </source>
</evidence>
<dbReference type="PANTHER" id="PTHR47985:SF4">
    <property type="entry name" value="SERINE_THREONINE-PROTEIN KINASE PBL27"/>
    <property type="match status" value="1"/>
</dbReference>
<comment type="caution">
    <text evidence="13">The sequence shown here is derived from an EMBL/GenBank/DDBJ whole genome shotgun (WGS) entry which is preliminary data.</text>
</comment>
<dbReference type="EMBL" id="LFYR01000235">
    <property type="protein sequence ID" value="KMZ74858.1"/>
    <property type="molecule type" value="Genomic_DNA"/>
</dbReference>
<keyword evidence="4 11" id="KW-0723">Serine/threonine-protein kinase</keyword>
<feature type="binding site" evidence="10">
    <location>
        <position position="80"/>
    </location>
    <ligand>
        <name>ATP</name>
        <dbReference type="ChEBI" id="CHEBI:30616"/>
    </ligand>
</feature>
<dbReference type="GO" id="GO:0004672">
    <property type="term" value="F:protein kinase activity"/>
    <property type="evidence" value="ECO:0000318"/>
    <property type="project" value="GO_Central"/>
</dbReference>
<dbReference type="FunFam" id="1.10.510.10:FF:000032">
    <property type="entry name" value="Serine/threonine-protein kinase PBS1"/>
    <property type="match status" value="1"/>
</dbReference>
<dbReference type="OrthoDB" id="4062651at2759"/>
<proteinExistence type="inferred from homology"/>
<comment type="subcellular location">
    <subcellularLocation>
        <location evidence="1">Cell membrane</location>
        <topology evidence="1">Lipid-anchor</topology>
    </subcellularLocation>
</comment>
<accession>A0A0K9Q0P9</accession>
<dbReference type="CDD" id="cd14066">
    <property type="entry name" value="STKc_IRAK"/>
    <property type="match status" value="1"/>
</dbReference>
<dbReference type="STRING" id="29655.A0A0K9Q0P9"/>
<keyword evidence="6 10" id="KW-0547">Nucleotide-binding</keyword>
<keyword evidence="14" id="KW-1185">Reference proteome</keyword>
<protein>
    <submittedName>
        <fullName evidence="13">Kinase family protein</fullName>
    </submittedName>
</protein>
<name>A0A0K9Q0P9_ZOSMR</name>
<dbReference type="SUPFAM" id="SSF56112">
    <property type="entry name" value="Protein kinase-like (PK-like)"/>
    <property type="match status" value="1"/>
</dbReference>